<evidence type="ECO:0000259" key="9">
    <source>
        <dbReference type="PROSITE" id="PS50198"/>
    </source>
</evidence>
<gene>
    <name evidence="10" type="ORF">HXX02_01790</name>
</gene>
<dbReference type="Gene3D" id="3.10.50.40">
    <property type="match status" value="1"/>
</dbReference>
<evidence type="ECO:0000256" key="4">
    <source>
        <dbReference type="ARBA" id="ARBA00022729"/>
    </source>
</evidence>
<keyword evidence="4 8" id="KW-0732">Signal</keyword>
<dbReference type="SUPFAM" id="SSF54534">
    <property type="entry name" value="FKBP-like"/>
    <property type="match status" value="1"/>
</dbReference>
<feature type="domain" description="PpiC" evidence="9">
    <location>
        <begin position="139"/>
        <end position="233"/>
    </location>
</feature>
<keyword evidence="11" id="KW-1185">Reference proteome</keyword>
<dbReference type="GO" id="GO:0016853">
    <property type="term" value="F:isomerase activity"/>
    <property type="evidence" value="ECO:0007669"/>
    <property type="project" value="UniProtKB-KW"/>
</dbReference>
<evidence type="ECO:0000256" key="3">
    <source>
        <dbReference type="ARBA" id="ARBA00013194"/>
    </source>
</evidence>
<evidence type="ECO:0000256" key="6">
    <source>
        <dbReference type="ARBA" id="ARBA00023235"/>
    </source>
</evidence>
<comment type="catalytic activity">
    <reaction evidence="1">
        <text>[protein]-peptidylproline (omega=180) = [protein]-peptidylproline (omega=0)</text>
        <dbReference type="Rhea" id="RHEA:16237"/>
        <dbReference type="Rhea" id="RHEA-COMP:10747"/>
        <dbReference type="Rhea" id="RHEA-COMP:10748"/>
        <dbReference type="ChEBI" id="CHEBI:83833"/>
        <dbReference type="ChEBI" id="CHEBI:83834"/>
        <dbReference type="EC" id="5.2.1.8"/>
    </reaction>
</comment>
<feature type="chain" id="PRO_5046270395" description="peptidylprolyl isomerase" evidence="8">
    <location>
        <begin position="27"/>
        <end position="287"/>
    </location>
</feature>
<comment type="similarity">
    <text evidence="2">Belongs to the PpiC/parvulin rotamase family.</text>
</comment>
<dbReference type="InterPro" id="IPR050245">
    <property type="entry name" value="PrsA_foldase"/>
</dbReference>
<evidence type="ECO:0000256" key="7">
    <source>
        <dbReference type="PROSITE-ProRule" id="PRU00278"/>
    </source>
</evidence>
<protein>
    <recommendedName>
        <fullName evidence="3">peptidylprolyl isomerase</fullName>
        <ecNumber evidence="3">5.2.1.8</ecNumber>
    </recommendedName>
</protein>
<organism evidence="10 11">
    <name type="scientific">Microbulbifer elongatus</name>
    <dbReference type="NCBI Taxonomy" id="86173"/>
    <lineage>
        <taxon>Bacteria</taxon>
        <taxon>Pseudomonadati</taxon>
        <taxon>Pseudomonadota</taxon>
        <taxon>Gammaproteobacteria</taxon>
        <taxon>Cellvibrionales</taxon>
        <taxon>Microbulbiferaceae</taxon>
        <taxon>Microbulbifer</taxon>
    </lineage>
</organism>
<proteinExistence type="inferred from homology"/>
<name>A0ABT1NWB9_9GAMM</name>
<evidence type="ECO:0000313" key="10">
    <source>
        <dbReference type="EMBL" id="MCQ3828170.1"/>
    </source>
</evidence>
<dbReference type="Proteomes" id="UP001205566">
    <property type="component" value="Unassembled WGS sequence"/>
</dbReference>
<feature type="signal peptide" evidence="8">
    <location>
        <begin position="1"/>
        <end position="26"/>
    </location>
</feature>
<evidence type="ECO:0000256" key="8">
    <source>
        <dbReference type="SAM" id="SignalP"/>
    </source>
</evidence>
<dbReference type="EC" id="5.2.1.8" evidence="3"/>
<keyword evidence="6 7" id="KW-0413">Isomerase</keyword>
<sequence length="287" mass="33003">MKTDILKAWLREPLLHFFAVAALVFAADSTFNSEGDEDAPQKIFITQDDLLQMQVALRSTQLPPRNSPQFQNLIEARVREEVLYREALAMGLDKGDTIVKRRMAQKMDFLAEDLSALREPTRGELQAWFTENPNDFTLPSRITFRHVFFSFDTRGKQAQQDAIKALADFDDQVTEIPAGDPFMFQDYYPERTPVQVSSVFGPDFSQRLFEHKENTWAGPIQSGFGWHLIHIDSLTPARMPAFEEVFAEVKADWTANQREVFKQTAYQTMREKYEVVLPEPAPQFAAE</sequence>
<dbReference type="RefSeq" id="WP_255873038.1">
    <property type="nucleotide sequence ID" value="NZ_JACASI010000010.1"/>
</dbReference>
<evidence type="ECO:0000256" key="1">
    <source>
        <dbReference type="ARBA" id="ARBA00000971"/>
    </source>
</evidence>
<dbReference type="Pfam" id="PF13145">
    <property type="entry name" value="Rotamase_2"/>
    <property type="match status" value="1"/>
</dbReference>
<evidence type="ECO:0000256" key="2">
    <source>
        <dbReference type="ARBA" id="ARBA00007656"/>
    </source>
</evidence>
<dbReference type="InterPro" id="IPR046357">
    <property type="entry name" value="PPIase_dom_sf"/>
</dbReference>
<dbReference type="PANTHER" id="PTHR47245:SF1">
    <property type="entry name" value="FOLDASE PROTEIN PRSA"/>
    <property type="match status" value="1"/>
</dbReference>
<evidence type="ECO:0000313" key="11">
    <source>
        <dbReference type="Proteomes" id="UP001205566"/>
    </source>
</evidence>
<dbReference type="EMBL" id="JACASI010000010">
    <property type="protein sequence ID" value="MCQ3828170.1"/>
    <property type="molecule type" value="Genomic_DNA"/>
</dbReference>
<keyword evidence="5 7" id="KW-0697">Rotamase</keyword>
<dbReference type="InterPro" id="IPR000297">
    <property type="entry name" value="PPIase_PpiC"/>
</dbReference>
<comment type="caution">
    <text evidence="10">The sequence shown here is derived from an EMBL/GenBank/DDBJ whole genome shotgun (WGS) entry which is preliminary data.</text>
</comment>
<accession>A0ABT1NWB9</accession>
<dbReference type="PANTHER" id="PTHR47245">
    <property type="entry name" value="PEPTIDYLPROLYL ISOMERASE"/>
    <property type="match status" value="1"/>
</dbReference>
<reference evidence="10" key="1">
    <citation type="thesis" date="2020" institute="Technische Universitat Dresden" country="Dresden, Germany">
        <title>The Agarolytic System of Microbulbifer elongatus PORT2, Isolated from Batu Karas, Pangandaran West Java Indonesia.</title>
        <authorList>
            <person name="Anggraeni S.R."/>
        </authorList>
    </citation>
    <scope>NUCLEOTIDE SEQUENCE</scope>
    <source>
        <strain evidence="10">PORT2</strain>
    </source>
</reference>
<dbReference type="PROSITE" id="PS50198">
    <property type="entry name" value="PPIC_PPIASE_2"/>
    <property type="match status" value="1"/>
</dbReference>
<evidence type="ECO:0000256" key="5">
    <source>
        <dbReference type="ARBA" id="ARBA00023110"/>
    </source>
</evidence>